<name>A0A847U3K6_9EURY</name>
<accession>A0A847U3K6</accession>
<reference evidence="2" key="1">
    <citation type="submission" date="2019-12" db="EMBL/GenBank/DDBJ databases">
        <title>Whole-genome sequence of Halomicrobium mukohataei pws1.</title>
        <authorList>
            <person name="Verma D.K."/>
            <person name="Gopal K."/>
            <person name="Prasad E.S."/>
        </authorList>
    </citation>
    <scope>NUCLEOTIDE SEQUENCE</scope>
    <source>
        <strain evidence="2">Pws1</strain>
    </source>
</reference>
<dbReference type="Proteomes" id="UP000608662">
    <property type="component" value="Unassembled WGS sequence"/>
</dbReference>
<feature type="compositionally biased region" description="Acidic residues" evidence="1">
    <location>
        <begin position="77"/>
        <end position="95"/>
    </location>
</feature>
<comment type="caution">
    <text evidence="2">The sequence shown here is derived from an EMBL/GenBank/DDBJ whole genome shotgun (WGS) entry which is preliminary data.</text>
</comment>
<feature type="region of interest" description="Disordered" evidence="1">
    <location>
        <begin position="70"/>
        <end position="97"/>
    </location>
</feature>
<evidence type="ECO:0000313" key="2">
    <source>
        <dbReference type="EMBL" id="NLV10253.1"/>
    </source>
</evidence>
<proteinExistence type="predicted"/>
<protein>
    <submittedName>
        <fullName evidence="2">Uncharacterized protein</fullName>
    </submittedName>
</protein>
<sequence>MGVFEVEQSSFDDLASFNYHLADGARDNISSDLYIVAGLSQFSQQEFFEILTQRGYSIEDLGAIQKVSRTYTTSGDAPEDTILEEEEEEAEEEDNGSERVAEFYLYYDEESGVTLFYTDQRKTKEIKYTVAKLLDGERGLHYLYIGPGLFRDIRREIIRNEEIAEITKFVADRLEDSDYPCRIRPDVERTIQYYGDDGIEALEEMEENYGVRPRNITFNVPNQAKFRITRKGVFSLGRGDLTTLFEYVELCIEKALEIKEAYGESEFQMLATTDTLSVPTSEPASIELSGQLEYSEVEKVKSRMNEEGYLLVDSFQQEGSLYFSSKVMDTKKKNKFRIKASEDEIRVFPQETDDNLGSFLRFHEFVQSNIDPDASVVVET</sequence>
<dbReference type="OrthoDB" id="113835at2157"/>
<evidence type="ECO:0000256" key="1">
    <source>
        <dbReference type="SAM" id="MobiDB-lite"/>
    </source>
</evidence>
<evidence type="ECO:0000313" key="3">
    <source>
        <dbReference type="Proteomes" id="UP000608662"/>
    </source>
</evidence>
<dbReference type="RefSeq" id="WP_170093977.1">
    <property type="nucleotide sequence ID" value="NZ_WOYG01000001.1"/>
</dbReference>
<dbReference type="EMBL" id="WOYG01000001">
    <property type="protein sequence ID" value="NLV10253.1"/>
    <property type="molecule type" value="Genomic_DNA"/>
</dbReference>
<organism evidence="2 3">
    <name type="scientific">Halomicrobium mukohataei</name>
    <dbReference type="NCBI Taxonomy" id="57705"/>
    <lineage>
        <taxon>Archaea</taxon>
        <taxon>Methanobacteriati</taxon>
        <taxon>Methanobacteriota</taxon>
        <taxon>Stenosarchaea group</taxon>
        <taxon>Halobacteria</taxon>
        <taxon>Halobacteriales</taxon>
        <taxon>Haloarculaceae</taxon>
        <taxon>Halomicrobium</taxon>
    </lineage>
</organism>
<dbReference type="AlphaFoldDB" id="A0A847U3K6"/>
<gene>
    <name evidence="2" type="ORF">GOC74_09960</name>
</gene>